<dbReference type="AlphaFoldDB" id="A0A7J5BPF1"/>
<dbReference type="GO" id="GO:0016151">
    <property type="term" value="F:nickel cation binding"/>
    <property type="evidence" value="ECO:0007669"/>
    <property type="project" value="InterPro"/>
</dbReference>
<accession>A0A7J5BPF1</accession>
<dbReference type="EMBL" id="WBJZ01000018">
    <property type="protein sequence ID" value="KAB1654579.1"/>
    <property type="molecule type" value="Genomic_DNA"/>
</dbReference>
<gene>
    <name evidence="3" type="ORF">F8O01_13375</name>
</gene>
<name>A0A7J5BPF1_9MICO</name>
<protein>
    <submittedName>
        <fullName evidence="3">Urease accessory protein UreF</fullName>
    </submittedName>
</protein>
<dbReference type="Gene3D" id="1.10.4190.10">
    <property type="entry name" value="Urease accessory protein UreF"/>
    <property type="match status" value="1"/>
</dbReference>
<evidence type="ECO:0000256" key="1">
    <source>
        <dbReference type="ARBA" id="ARBA00022988"/>
    </source>
</evidence>
<organism evidence="3 4">
    <name type="scientific">Pseudoclavibacter chungangensis</name>
    <dbReference type="NCBI Taxonomy" id="587635"/>
    <lineage>
        <taxon>Bacteria</taxon>
        <taxon>Bacillati</taxon>
        <taxon>Actinomycetota</taxon>
        <taxon>Actinomycetes</taxon>
        <taxon>Micrococcales</taxon>
        <taxon>Microbacteriaceae</taxon>
        <taxon>Pseudoclavibacter</taxon>
    </lineage>
</organism>
<evidence type="ECO:0000313" key="3">
    <source>
        <dbReference type="EMBL" id="KAB1654579.1"/>
    </source>
</evidence>
<dbReference type="Proteomes" id="UP000467240">
    <property type="component" value="Unassembled WGS sequence"/>
</dbReference>
<reference evidence="3 4" key="1">
    <citation type="submission" date="2019-09" db="EMBL/GenBank/DDBJ databases">
        <title>Phylogeny of genus Pseudoclavibacter and closely related genus.</title>
        <authorList>
            <person name="Li Y."/>
        </authorList>
    </citation>
    <scope>NUCLEOTIDE SEQUENCE [LARGE SCALE GENOMIC DNA]</scope>
    <source>
        <strain evidence="3 4">DSM 23821</strain>
    </source>
</reference>
<keyword evidence="2" id="KW-0143">Chaperone</keyword>
<dbReference type="OrthoDB" id="3382047at2"/>
<dbReference type="Pfam" id="PF01730">
    <property type="entry name" value="UreF"/>
    <property type="match status" value="1"/>
</dbReference>
<evidence type="ECO:0000313" key="4">
    <source>
        <dbReference type="Proteomes" id="UP000467240"/>
    </source>
</evidence>
<evidence type="ECO:0000256" key="2">
    <source>
        <dbReference type="ARBA" id="ARBA00023186"/>
    </source>
</evidence>
<proteinExistence type="predicted"/>
<dbReference type="InterPro" id="IPR038277">
    <property type="entry name" value="UreF_sf"/>
</dbReference>
<dbReference type="PANTHER" id="PTHR33620:SF1">
    <property type="entry name" value="UREASE ACCESSORY PROTEIN F"/>
    <property type="match status" value="1"/>
</dbReference>
<sequence length="219" mass="23026">MLLADSRLPSGAHVCSNTLEAALRAGMPPSDVPRYLQTRMRTVTRVEAGTAVVARALVRSASDPDEVPDALRTVDAAWAARTPSRALREIGRSLGAGLTRLARSVWPESGPLAVMPSRGLARPVVLGAIAGATGLGAVELARLVAYDDAQTVAAATLKLEPLEPALASRWVLDACARFEPFVERIAPLDDPAAIPAAGAPQIEGWAEAHASTTRRLFRA</sequence>
<keyword evidence="1" id="KW-0996">Nickel insertion</keyword>
<dbReference type="PANTHER" id="PTHR33620">
    <property type="entry name" value="UREASE ACCESSORY PROTEIN F"/>
    <property type="match status" value="1"/>
</dbReference>
<keyword evidence="4" id="KW-1185">Reference proteome</keyword>
<dbReference type="InterPro" id="IPR002639">
    <property type="entry name" value="UreF"/>
</dbReference>
<comment type="caution">
    <text evidence="3">The sequence shown here is derived from an EMBL/GenBank/DDBJ whole genome shotgun (WGS) entry which is preliminary data.</text>
</comment>